<feature type="transmembrane region" description="Helical" evidence="12">
    <location>
        <begin position="281"/>
        <end position="300"/>
    </location>
</feature>
<evidence type="ECO:0000256" key="9">
    <source>
        <dbReference type="ARBA" id="ARBA00022840"/>
    </source>
</evidence>
<dbReference type="CDD" id="cd06225">
    <property type="entry name" value="HAMP"/>
    <property type="match status" value="1"/>
</dbReference>
<dbReference type="Pfam" id="PF02518">
    <property type="entry name" value="HATPase_c"/>
    <property type="match status" value="1"/>
</dbReference>
<dbReference type="Proteomes" id="UP000197781">
    <property type="component" value="Chromosome"/>
</dbReference>
<feature type="domain" description="Histidine kinase" evidence="13">
    <location>
        <begin position="465"/>
        <end position="566"/>
    </location>
</feature>
<comment type="subcellular location">
    <subcellularLocation>
        <location evidence="2">Cell membrane</location>
        <topology evidence="2">Multi-pass membrane protein</topology>
    </subcellularLocation>
</comment>
<dbReference type="PROSITE" id="PS50109">
    <property type="entry name" value="HIS_KIN"/>
    <property type="match status" value="1"/>
</dbReference>
<accession>A0A220MP02</accession>
<evidence type="ECO:0000313" key="15">
    <source>
        <dbReference type="EMBL" id="ASJ56459.1"/>
    </source>
</evidence>
<evidence type="ECO:0000256" key="7">
    <source>
        <dbReference type="ARBA" id="ARBA00022741"/>
    </source>
</evidence>
<dbReference type="Gene3D" id="6.10.340.10">
    <property type="match status" value="1"/>
</dbReference>
<evidence type="ECO:0000256" key="2">
    <source>
        <dbReference type="ARBA" id="ARBA00004651"/>
    </source>
</evidence>
<dbReference type="GO" id="GO:0000155">
    <property type="term" value="F:phosphorelay sensor kinase activity"/>
    <property type="evidence" value="ECO:0007669"/>
    <property type="project" value="InterPro"/>
</dbReference>
<evidence type="ECO:0000259" key="13">
    <source>
        <dbReference type="PROSITE" id="PS50109"/>
    </source>
</evidence>
<keyword evidence="9" id="KW-0067">ATP-binding</keyword>
<name>A0A220MP02_9BACL</name>
<dbReference type="InterPro" id="IPR036890">
    <property type="entry name" value="HATPase_C_sf"/>
</dbReference>
<keyword evidence="6" id="KW-0808">Transferase</keyword>
<dbReference type="PANTHER" id="PTHR34220">
    <property type="entry name" value="SENSOR HISTIDINE KINASE YPDA"/>
    <property type="match status" value="1"/>
</dbReference>
<dbReference type="GO" id="GO:0005524">
    <property type="term" value="F:ATP binding"/>
    <property type="evidence" value="ECO:0007669"/>
    <property type="project" value="UniProtKB-KW"/>
</dbReference>
<dbReference type="GO" id="GO:0005886">
    <property type="term" value="C:plasma membrane"/>
    <property type="evidence" value="ECO:0007669"/>
    <property type="project" value="UniProtKB-SubCell"/>
</dbReference>
<evidence type="ECO:0000256" key="4">
    <source>
        <dbReference type="ARBA" id="ARBA00022475"/>
    </source>
</evidence>
<dbReference type="PANTHER" id="PTHR34220:SF7">
    <property type="entry name" value="SENSOR HISTIDINE KINASE YPDA"/>
    <property type="match status" value="1"/>
</dbReference>
<organism evidence="15 16">
    <name type="scientific">Brevibacillus formosus</name>
    <dbReference type="NCBI Taxonomy" id="54913"/>
    <lineage>
        <taxon>Bacteria</taxon>
        <taxon>Bacillati</taxon>
        <taxon>Bacillota</taxon>
        <taxon>Bacilli</taxon>
        <taxon>Bacillales</taxon>
        <taxon>Paenibacillaceae</taxon>
        <taxon>Brevibacillus</taxon>
    </lineage>
</organism>
<dbReference type="Gene3D" id="3.30.565.10">
    <property type="entry name" value="Histidine kinase-like ATPase, C-terminal domain"/>
    <property type="match status" value="1"/>
</dbReference>
<keyword evidence="12" id="KW-1133">Transmembrane helix</keyword>
<dbReference type="KEGG" id="bfm:BP422_24590"/>
<dbReference type="SUPFAM" id="SSF55874">
    <property type="entry name" value="ATPase domain of HSP90 chaperone/DNA topoisomerase II/histidine kinase"/>
    <property type="match status" value="1"/>
</dbReference>
<evidence type="ECO:0000256" key="5">
    <source>
        <dbReference type="ARBA" id="ARBA00022553"/>
    </source>
</evidence>
<dbReference type="SUPFAM" id="SSF158472">
    <property type="entry name" value="HAMP domain-like"/>
    <property type="match status" value="1"/>
</dbReference>
<keyword evidence="8 15" id="KW-0418">Kinase</keyword>
<keyword evidence="5" id="KW-0597">Phosphoprotein</keyword>
<keyword evidence="12" id="KW-0812">Transmembrane</keyword>
<reference evidence="15 16" key="1">
    <citation type="submission" date="2016-11" db="EMBL/GenBank/DDBJ databases">
        <authorList>
            <person name="Jaros S."/>
            <person name="Januszkiewicz K."/>
            <person name="Wedrychowicz H."/>
        </authorList>
    </citation>
    <scope>NUCLEOTIDE SEQUENCE [LARGE SCALE GENOMIC DNA]</scope>
    <source>
        <strain evidence="15 16">NF2</strain>
    </source>
</reference>
<keyword evidence="10" id="KW-0902">Two-component regulatory system</keyword>
<evidence type="ECO:0000256" key="8">
    <source>
        <dbReference type="ARBA" id="ARBA00022777"/>
    </source>
</evidence>
<keyword evidence="11 12" id="KW-0472">Membrane</keyword>
<keyword evidence="7" id="KW-0547">Nucleotide-binding</keyword>
<sequence length="578" mass="66538">MKSWSLFPRRSIHAKLLAFMLIAAIIPLITLGSMAYWKSSMVVREQFSKSGEYIATQLQIQIDNYLSQMRYMAYDINTYVSDPTLVVMREEQPKTYTGFLEQKNFERYLGAHRNLDTKGIFIVTPSGYFFGENVINGQDLMRESWWKALPAKLDEERWIGFYTPRHYVGFQDEAELRNQEKVLGLVVPVLSGYGVLKDSRILIEMKAGKLFQLFSQLEEDMSAHVTITAKNGELIYQTAGTFVQQESDVVWNKPLESNNWMIQVRLPYEQMNRSAEVIQSFFIAALILSAVLALLLAYLFSRRITGKIKRLQETMRLVGTGELQTRAEVDTEDELGRLGVSFNQMVRRIQTLIAEVSRTEQLKKEAELRAVHYQINPHLLFNTLDSIQWKARLSGANEIGNMLYHLIKVLEGNLDITQELVPLEKELQTVEHFLQIQELRYGPVFQFEQTGVEACRRYLIPRMTLQPLLENIFFHAFEDGHGTIRISVSEKEGLVTLLLQDDGAGIVPERLARLLDPDLERSSKRGLGVYNVDQKFKLHFRMEHGMKISSVRGEGTTIQITWPKREEIPDEHQGNDCG</sequence>
<evidence type="ECO:0000256" key="11">
    <source>
        <dbReference type="ARBA" id="ARBA00023136"/>
    </source>
</evidence>
<dbReference type="EMBL" id="CP018145">
    <property type="protein sequence ID" value="ASJ56459.1"/>
    <property type="molecule type" value="Genomic_DNA"/>
</dbReference>
<comment type="catalytic activity">
    <reaction evidence="1">
        <text>ATP + protein L-histidine = ADP + protein N-phospho-L-histidine.</text>
        <dbReference type="EC" id="2.7.13.3"/>
    </reaction>
</comment>
<dbReference type="InterPro" id="IPR010559">
    <property type="entry name" value="Sig_transdc_His_kin_internal"/>
</dbReference>
<evidence type="ECO:0000313" key="16">
    <source>
        <dbReference type="Proteomes" id="UP000197781"/>
    </source>
</evidence>
<dbReference type="AlphaFoldDB" id="A0A220MP02"/>
<evidence type="ECO:0000256" key="12">
    <source>
        <dbReference type="SAM" id="Phobius"/>
    </source>
</evidence>
<feature type="domain" description="HAMP" evidence="14">
    <location>
        <begin position="302"/>
        <end position="354"/>
    </location>
</feature>
<gene>
    <name evidence="15" type="ORF">BP422_24590</name>
</gene>
<dbReference type="SMART" id="SM00304">
    <property type="entry name" value="HAMP"/>
    <property type="match status" value="1"/>
</dbReference>
<evidence type="ECO:0000259" key="14">
    <source>
        <dbReference type="PROSITE" id="PS50885"/>
    </source>
</evidence>
<proteinExistence type="predicted"/>
<feature type="transmembrane region" description="Helical" evidence="12">
    <location>
        <begin position="12"/>
        <end position="37"/>
    </location>
</feature>
<dbReference type="RefSeq" id="WP_088910036.1">
    <property type="nucleotide sequence ID" value="NZ_CP018145.1"/>
</dbReference>
<dbReference type="InterPro" id="IPR003594">
    <property type="entry name" value="HATPase_dom"/>
</dbReference>
<dbReference type="InterPro" id="IPR003660">
    <property type="entry name" value="HAMP_dom"/>
</dbReference>
<keyword evidence="4" id="KW-1003">Cell membrane</keyword>
<dbReference type="InterPro" id="IPR050640">
    <property type="entry name" value="Bact_2-comp_sensor_kinase"/>
</dbReference>
<protein>
    <recommendedName>
        <fullName evidence="3">histidine kinase</fullName>
        <ecNumber evidence="3">2.7.13.3</ecNumber>
    </recommendedName>
</protein>
<evidence type="ECO:0000256" key="1">
    <source>
        <dbReference type="ARBA" id="ARBA00000085"/>
    </source>
</evidence>
<dbReference type="PROSITE" id="PS50885">
    <property type="entry name" value="HAMP"/>
    <property type="match status" value="1"/>
</dbReference>
<dbReference type="InterPro" id="IPR005467">
    <property type="entry name" value="His_kinase_dom"/>
</dbReference>
<dbReference type="Pfam" id="PF00672">
    <property type="entry name" value="HAMP"/>
    <property type="match status" value="1"/>
</dbReference>
<evidence type="ECO:0000256" key="6">
    <source>
        <dbReference type="ARBA" id="ARBA00022679"/>
    </source>
</evidence>
<evidence type="ECO:0000256" key="3">
    <source>
        <dbReference type="ARBA" id="ARBA00012438"/>
    </source>
</evidence>
<dbReference type="Pfam" id="PF06580">
    <property type="entry name" value="His_kinase"/>
    <property type="match status" value="1"/>
</dbReference>
<dbReference type="EC" id="2.7.13.3" evidence="3"/>
<evidence type="ECO:0000256" key="10">
    <source>
        <dbReference type="ARBA" id="ARBA00023012"/>
    </source>
</evidence>